<comment type="caution">
    <text evidence="1">The sequence shown here is derived from an EMBL/GenBank/DDBJ whole genome shotgun (WGS) entry which is preliminary data.</text>
</comment>
<sequence length="130" mass="14326">MRGEEVVRELKFYLGSMKEHTVYEGELVGVILGLELLRSERKPGSMFIGLDNQAAIKAMAAPRAGPGQYLHKHIRQELQRVKHKHKTGKLTIKWTPGHVGIPGNEAADKAAKDAAKGSTSEIKLLPPPLR</sequence>
<reference evidence="1" key="1">
    <citation type="journal article" date="2021" name="New Phytol.">
        <title>Evolutionary innovations through gain and loss of genes in the ectomycorrhizal Boletales.</title>
        <authorList>
            <person name="Wu G."/>
            <person name="Miyauchi S."/>
            <person name="Morin E."/>
            <person name="Kuo A."/>
            <person name="Drula E."/>
            <person name="Varga T."/>
            <person name="Kohler A."/>
            <person name="Feng B."/>
            <person name="Cao Y."/>
            <person name="Lipzen A."/>
            <person name="Daum C."/>
            <person name="Hundley H."/>
            <person name="Pangilinan J."/>
            <person name="Johnson J."/>
            <person name="Barry K."/>
            <person name="LaButti K."/>
            <person name="Ng V."/>
            <person name="Ahrendt S."/>
            <person name="Min B."/>
            <person name="Choi I.G."/>
            <person name="Park H."/>
            <person name="Plett J.M."/>
            <person name="Magnuson J."/>
            <person name="Spatafora J.W."/>
            <person name="Nagy L.G."/>
            <person name="Henrissat B."/>
            <person name="Grigoriev I.V."/>
            <person name="Yang Z.L."/>
            <person name="Xu J."/>
            <person name="Martin F.M."/>
        </authorList>
    </citation>
    <scope>NUCLEOTIDE SEQUENCE</scope>
    <source>
        <strain evidence="1">ATCC 28755</strain>
    </source>
</reference>
<accession>A0ACB7ZRK6</accession>
<keyword evidence="2" id="KW-1185">Reference proteome</keyword>
<evidence type="ECO:0000313" key="2">
    <source>
        <dbReference type="Proteomes" id="UP000790377"/>
    </source>
</evidence>
<dbReference type="EMBL" id="MU268733">
    <property type="protein sequence ID" value="KAH7903835.1"/>
    <property type="molecule type" value="Genomic_DNA"/>
</dbReference>
<gene>
    <name evidence="1" type="ORF">BJ138DRAFT_1019986</name>
</gene>
<name>A0ACB7ZRK6_9AGAM</name>
<organism evidence="1 2">
    <name type="scientific">Hygrophoropsis aurantiaca</name>
    <dbReference type="NCBI Taxonomy" id="72124"/>
    <lineage>
        <taxon>Eukaryota</taxon>
        <taxon>Fungi</taxon>
        <taxon>Dikarya</taxon>
        <taxon>Basidiomycota</taxon>
        <taxon>Agaricomycotina</taxon>
        <taxon>Agaricomycetes</taxon>
        <taxon>Agaricomycetidae</taxon>
        <taxon>Boletales</taxon>
        <taxon>Coniophorineae</taxon>
        <taxon>Hygrophoropsidaceae</taxon>
        <taxon>Hygrophoropsis</taxon>
    </lineage>
</organism>
<dbReference type="Proteomes" id="UP000790377">
    <property type="component" value="Unassembled WGS sequence"/>
</dbReference>
<protein>
    <submittedName>
        <fullName evidence="1">Ribonuclease H-like domain-containing protein</fullName>
    </submittedName>
</protein>
<feature type="non-terminal residue" evidence="1">
    <location>
        <position position="130"/>
    </location>
</feature>
<proteinExistence type="predicted"/>
<evidence type="ECO:0000313" key="1">
    <source>
        <dbReference type="EMBL" id="KAH7903835.1"/>
    </source>
</evidence>